<dbReference type="Proteomes" id="UP000651977">
    <property type="component" value="Unassembled WGS sequence"/>
</dbReference>
<dbReference type="InterPro" id="IPR020568">
    <property type="entry name" value="Ribosomal_Su5_D2-typ_SF"/>
</dbReference>
<name>A0ABQ1HXJ1_9ALTE</name>
<dbReference type="InterPro" id="IPR011334">
    <property type="entry name" value="UDP-acyl_GlcNac_deAcase_C"/>
</dbReference>
<dbReference type="PANTHER" id="PTHR33694">
    <property type="entry name" value="UDP-3-O-ACYL-N-ACETYLGLUCOSAMINE DEACETYLASE 1, MITOCHONDRIAL-RELATED"/>
    <property type="match status" value="1"/>
</dbReference>
<comment type="pathway">
    <text evidence="3 12">Glycolipid biosynthesis; lipid IV(A) biosynthesis; lipid IV(A) from (3R)-3-hydroxytetradecanoyl-[acyl-carrier-protein] and UDP-N-acetyl-alpha-D-glucosamine: step 2/6.</text>
</comment>
<gene>
    <name evidence="12 13" type="primary">lpxC</name>
    <name evidence="13" type="ORF">GCM10007414_06980</name>
</gene>
<evidence type="ECO:0000256" key="10">
    <source>
        <dbReference type="ARBA" id="ARBA00023098"/>
    </source>
</evidence>
<accession>A0ABQ1HXJ1</accession>
<evidence type="ECO:0000256" key="3">
    <source>
        <dbReference type="ARBA" id="ARBA00005002"/>
    </source>
</evidence>
<keyword evidence="8 12" id="KW-0378">Hydrolase</keyword>
<protein>
    <recommendedName>
        <fullName evidence="4 12">UDP-3-O-acyl-N-acetylglucosamine deacetylase</fullName>
        <shortName evidence="12">UDP-3-O-acyl-GlcNAc deacetylase</shortName>
        <ecNumber evidence="4 12">3.5.1.108</ecNumber>
    </recommendedName>
    <alternativeName>
        <fullName evidence="12">UDP-3-O-[R-3-hydroxymyristoyl]-N-acetylglucosamine deacetylase</fullName>
    </alternativeName>
</protein>
<keyword evidence="5 12" id="KW-0444">Lipid biosynthesis</keyword>
<dbReference type="NCBIfam" id="TIGR00325">
    <property type="entry name" value="lpxC"/>
    <property type="match status" value="1"/>
</dbReference>
<organism evidence="13 14">
    <name type="scientific">Agarivorans gilvus</name>
    <dbReference type="NCBI Taxonomy" id="680279"/>
    <lineage>
        <taxon>Bacteria</taxon>
        <taxon>Pseudomonadati</taxon>
        <taxon>Pseudomonadota</taxon>
        <taxon>Gammaproteobacteria</taxon>
        <taxon>Alteromonadales</taxon>
        <taxon>Alteromonadaceae</taxon>
        <taxon>Agarivorans</taxon>
    </lineage>
</organism>
<evidence type="ECO:0000256" key="7">
    <source>
        <dbReference type="ARBA" id="ARBA00022723"/>
    </source>
</evidence>
<dbReference type="EMBL" id="BMDY01000003">
    <property type="protein sequence ID" value="GGA96617.1"/>
    <property type="molecule type" value="Genomic_DNA"/>
</dbReference>
<evidence type="ECO:0000256" key="6">
    <source>
        <dbReference type="ARBA" id="ARBA00022556"/>
    </source>
</evidence>
<evidence type="ECO:0000256" key="9">
    <source>
        <dbReference type="ARBA" id="ARBA00022833"/>
    </source>
</evidence>
<feature type="binding site" evidence="12">
    <location>
        <position position="239"/>
    </location>
    <ligand>
        <name>Zn(2+)</name>
        <dbReference type="ChEBI" id="CHEBI:29105"/>
    </ligand>
</feature>
<keyword evidence="9 12" id="KW-0862">Zinc</keyword>
<evidence type="ECO:0000256" key="11">
    <source>
        <dbReference type="ARBA" id="ARBA00024535"/>
    </source>
</evidence>
<feature type="binding site" evidence="12">
    <location>
        <position position="243"/>
    </location>
    <ligand>
        <name>Zn(2+)</name>
        <dbReference type="ChEBI" id="CHEBI:29105"/>
    </ligand>
</feature>
<comment type="function">
    <text evidence="2 12">Catalyzes the hydrolysis of UDP-3-O-myristoyl-N-acetylglucosamine to form UDP-3-O-myristoylglucosamine and acetate, the committed step in lipid A biosynthesis.</text>
</comment>
<dbReference type="InterPro" id="IPR004463">
    <property type="entry name" value="UDP-acyl_GlcNac_deAcase"/>
</dbReference>
<comment type="catalytic activity">
    <reaction evidence="11 12">
        <text>a UDP-3-O-[(3R)-3-hydroxyacyl]-N-acetyl-alpha-D-glucosamine + H2O = a UDP-3-O-[(3R)-3-hydroxyacyl]-alpha-D-glucosamine + acetate</text>
        <dbReference type="Rhea" id="RHEA:67816"/>
        <dbReference type="ChEBI" id="CHEBI:15377"/>
        <dbReference type="ChEBI" id="CHEBI:30089"/>
        <dbReference type="ChEBI" id="CHEBI:137740"/>
        <dbReference type="ChEBI" id="CHEBI:173225"/>
        <dbReference type="EC" id="3.5.1.108"/>
    </reaction>
</comment>
<evidence type="ECO:0000256" key="4">
    <source>
        <dbReference type="ARBA" id="ARBA00012745"/>
    </source>
</evidence>
<keyword evidence="6 12" id="KW-0441">Lipid A biosynthesis</keyword>
<dbReference type="HAMAP" id="MF_00388">
    <property type="entry name" value="LpxC"/>
    <property type="match status" value="1"/>
</dbReference>
<keyword evidence="10 12" id="KW-0443">Lipid metabolism</keyword>
<dbReference type="RefSeq" id="WP_055732795.1">
    <property type="nucleotide sequence ID" value="NZ_BMDY01000003.1"/>
</dbReference>
<comment type="cofactor">
    <cofactor evidence="1 12">
        <name>Zn(2+)</name>
        <dbReference type="ChEBI" id="CHEBI:29105"/>
    </cofactor>
</comment>
<dbReference type="InterPro" id="IPR015870">
    <property type="entry name" value="UDP-acyl_N-AcGlcN_deAcase_N"/>
</dbReference>
<evidence type="ECO:0000256" key="1">
    <source>
        <dbReference type="ARBA" id="ARBA00001947"/>
    </source>
</evidence>
<evidence type="ECO:0000256" key="5">
    <source>
        <dbReference type="ARBA" id="ARBA00022516"/>
    </source>
</evidence>
<dbReference type="Gene3D" id="3.30.1700.10">
    <property type="entry name" value="lpxc deacetylase, domain 2"/>
    <property type="match status" value="1"/>
</dbReference>
<feature type="active site" description="Proton donor" evidence="12">
    <location>
        <position position="266"/>
    </location>
</feature>
<reference evidence="14" key="1">
    <citation type="journal article" date="2019" name="Int. J. Syst. Evol. Microbiol.">
        <title>The Global Catalogue of Microorganisms (GCM) 10K type strain sequencing project: providing services to taxonomists for standard genome sequencing and annotation.</title>
        <authorList>
            <consortium name="The Broad Institute Genomics Platform"/>
            <consortium name="The Broad Institute Genome Sequencing Center for Infectious Disease"/>
            <person name="Wu L."/>
            <person name="Ma J."/>
        </authorList>
    </citation>
    <scope>NUCLEOTIDE SEQUENCE [LARGE SCALE GENOMIC DNA]</scope>
    <source>
        <strain evidence="14">CGMCC 1.10131</strain>
    </source>
</reference>
<comment type="caution">
    <text evidence="13">The sequence shown here is derived from an EMBL/GenBank/DDBJ whole genome shotgun (WGS) entry which is preliminary data.</text>
</comment>
<sequence length="305" mass="33848">MLKQRTLEKSVQATGIGLHSGHKVTMVLRPAPANTGILFNRTDLDPVVTIPAKAELVRDTMLCTCLIDDAGNRISTVEHLMAAIAALGLDNLIIDVDAPELPVMDGSSSPFVFLLQSAGIEEQAAAKKFIRIKQAIRVEHEDKWAELLPSNDGFTIDFSIDFDHPAMEGRNQQISMNFSADSFVKDISRARTFGFMRDIEYLQSKNLALGGSLENAVVLDEYRILNEDGLRYEDEFVKHKLLDAVGDLYMAGLPILGHLRAHKSGHALNNNLVRALLEQQHAWEIVTFEDKSEAPAAYQQTVFSF</sequence>
<comment type="similarity">
    <text evidence="12">Belongs to the LpxC family.</text>
</comment>
<evidence type="ECO:0000313" key="13">
    <source>
        <dbReference type="EMBL" id="GGA96617.1"/>
    </source>
</evidence>
<evidence type="ECO:0000313" key="14">
    <source>
        <dbReference type="Proteomes" id="UP000651977"/>
    </source>
</evidence>
<dbReference type="Pfam" id="PF03331">
    <property type="entry name" value="LpxC"/>
    <property type="match status" value="1"/>
</dbReference>
<keyword evidence="14" id="KW-1185">Reference proteome</keyword>
<dbReference type="EC" id="3.5.1.108" evidence="4 12"/>
<evidence type="ECO:0000256" key="2">
    <source>
        <dbReference type="ARBA" id="ARBA00002923"/>
    </source>
</evidence>
<dbReference type="PANTHER" id="PTHR33694:SF1">
    <property type="entry name" value="UDP-3-O-ACYL-N-ACETYLGLUCOSAMINE DEACETYLASE 1, MITOCHONDRIAL-RELATED"/>
    <property type="match status" value="1"/>
</dbReference>
<dbReference type="SUPFAM" id="SSF54211">
    <property type="entry name" value="Ribosomal protein S5 domain 2-like"/>
    <property type="match status" value="2"/>
</dbReference>
<evidence type="ECO:0000256" key="8">
    <source>
        <dbReference type="ARBA" id="ARBA00022801"/>
    </source>
</evidence>
<dbReference type="Gene3D" id="3.30.230.20">
    <property type="entry name" value="lpxc deacetylase, domain 1"/>
    <property type="match status" value="1"/>
</dbReference>
<keyword evidence="7 12" id="KW-0479">Metal-binding</keyword>
<evidence type="ECO:0000256" key="12">
    <source>
        <dbReference type="HAMAP-Rule" id="MF_00388"/>
    </source>
</evidence>
<proteinExistence type="inferred from homology"/>
<feature type="binding site" evidence="12">
    <location>
        <position position="79"/>
    </location>
    <ligand>
        <name>Zn(2+)</name>
        <dbReference type="ChEBI" id="CHEBI:29105"/>
    </ligand>
</feature>